<evidence type="ECO:0000259" key="4">
    <source>
        <dbReference type="PROSITE" id="PS51077"/>
    </source>
</evidence>
<keyword evidence="2" id="KW-0238">DNA-binding</keyword>
<dbReference type="PROSITE" id="PS51078">
    <property type="entry name" value="ICLR_ED"/>
    <property type="match status" value="1"/>
</dbReference>
<dbReference type="InterPro" id="IPR029016">
    <property type="entry name" value="GAF-like_dom_sf"/>
</dbReference>
<reference evidence="6 7" key="1">
    <citation type="submission" date="2018-04" db="EMBL/GenBank/DDBJ databases">
        <authorList>
            <person name="Go L.Y."/>
            <person name="Mitchell J.A."/>
        </authorList>
    </citation>
    <scope>NUCLEOTIDE SEQUENCE [LARGE SCALE GENOMIC DNA]</scope>
    <source>
        <strain evidence="6 7">TPD7010</strain>
    </source>
</reference>
<dbReference type="InterPro" id="IPR014757">
    <property type="entry name" value="Tscrpt_reg_IclR_C"/>
</dbReference>
<dbReference type="GO" id="GO:0003700">
    <property type="term" value="F:DNA-binding transcription factor activity"/>
    <property type="evidence" value="ECO:0007669"/>
    <property type="project" value="TreeGrafter"/>
</dbReference>
<accession>A0A2T7WV91</accession>
<dbReference type="PANTHER" id="PTHR30136">
    <property type="entry name" value="HELIX-TURN-HELIX TRANSCRIPTIONAL REGULATOR, ICLR FAMILY"/>
    <property type="match status" value="1"/>
</dbReference>
<dbReference type="Proteomes" id="UP000244649">
    <property type="component" value="Unassembled WGS sequence"/>
</dbReference>
<evidence type="ECO:0000313" key="6">
    <source>
        <dbReference type="EMBL" id="PVE77842.1"/>
    </source>
</evidence>
<keyword evidence="3" id="KW-0804">Transcription</keyword>
<evidence type="ECO:0000256" key="3">
    <source>
        <dbReference type="ARBA" id="ARBA00023163"/>
    </source>
</evidence>
<dbReference type="Gene3D" id="1.10.10.10">
    <property type="entry name" value="Winged helix-like DNA-binding domain superfamily/Winged helix DNA-binding domain"/>
    <property type="match status" value="1"/>
</dbReference>
<dbReference type="RefSeq" id="WP_116536758.1">
    <property type="nucleotide sequence ID" value="NZ_JAQDQE010000003.1"/>
</dbReference>
<evidence type="ECO:0000256" key="1">
    <source>
        <dbReference type="ARBA" id="ARBA00023015"/>
    </source>
</evidence>
<dbReference type="GO" id="GO:0003677">
    <property type="term" value="F:DNA binding"/>
    <property type="evidence" value="ECO:0007669"/>
    <property type="project" value="UniProtKB-KW"/>
</dbReference>
<dbReference type="InterPro" id="IPR050707">
    <property type="entry name" value="HTH_MetabolicPath_Reg"/>
</dbReference>
<dbReference type="InterPro" id="IPR005471">
    <property type="entry name" value="Tscrpt_reg_IclR_N"/>
</dbReference>
<dbReference type="SUPFAM" id="SSF55781">
    <property type="entry name" value="GAF domain-like"/>
    <property type="match status" value="1"/>
</dbReference>
<name>A0A2T7WV91_MICTE</name>
<organism evidence="6 7">
    <name type="scientific">Microbacterium testaceum</name>
    <name type="common">Aureobacterium testaceum</name>
    <name type="synonym">Brevibacterium testaceum</name>
    <dbReference type="NCBI Taxonomy" id="2033"/>
    <lineage>
        <taxon>Bacteria</taxon>
        <taxon>Bacillati</taxon>
        <taxon>Actinomycetota</taxon>
        <taxon>Actinomycetes</taxon>
        <taxon>Micrococcales</taxon>
        <taxon>Microbacteriaceae</taxon>
        <taxon>Microbacterium</taxon>
    </lineage>
</organism>
<dbReference type="SMART" id="SM00346">
    <property type="entry name" value="HTH_ICLR"/>
    <property type="match status" value="1"/>
</dbReference>
<dbReference type="Pfam" id="PF01614">
    <property type="entry name" value="IclR_C"/>
    <property type="match status" value="1"/>
</dbReference>
<dbReference type="Gene3D" id="3.30.450.40">
    <property type="match status" value="1"/>
</dbReference>
<dbReference type="PROSITE" id="PS51077">
    <property type="entry name" value="HTH_ICLR"/>
    <property type="match status" value="1"/>
</dbReference>
<keyword evidence="1" id="KW-0805">Transcription regulation</keyword>
<dbReference type="AlphaFoldDB" id="A0A2T7WV91"/>
<evidence type="ECO:0000259" key="5">
    <source>
        <dbReference type="PROSITE" id="PS51078"/>
    </source>
</evidence>
<dbReference type="GO" id="GO:0045892">
    <property type="term" value="P:negative regulation of DNA-templated transcription"/>
    <property type="evidence" value="ECO:0007669"/>
    <property type="project" value="TreeGrafter"/>
</dbReference>
<protein>
    <submittedName>
        <fullName evidence="6">IclR family transcriptional regulator</fullName>
    </submittedName>
</protein>
<feature type="domain" description="HTH iclR-type" evidence="4">
    <location>
        <begin position="12"/>
        <end position="73"/>
    </location>
</feature>
<evidence type="ECO:0000256" key="2">
    <source>
        <dbReference type="ARBA" id="ARBA00023125"/>
    </source>
</evidence>
<dbReference type="Pfam" id="PF09339">
    <property type="entry name" value="HTH_IclR"/>
    <property type="match status" value="1"/>
</dbReference>
<dbReference type="InterPro" id="IPR036390">
    <property type="entry name" value="WH_DNA-bd_sf"/>
</dbReference>
<dbReference type="SUPFAM" id="SSF46785">
    <property type="entry name" value="Winged helix' DNA-binding domain"/>
    <property type="match status" value="1"/>
</dbReference>
<comment type="caution">
    <text evidence="6">The sequence shown here is derived from an EMBL/GenBank/DDBJ whole genome shotgun (WGS) entry which is preliminary data.</text>
</comment>
<gene>
    <name evidence="6" type="ORF">DC432_03855</name>
</gene>
<feature type="domain" description="IclR-ED" evidence="5">
    <location>
        <begin position="67"/>
        <end position="259"/>
    </location>
</feature>
<dbReference type="InterPro" id="IPR036388">
    <property type="entry name" value="WH-like_DNA-bd_sf"/>
</dbReference>
<proteinExistence type="predicted"/>
<evidence type="ECO:0000313" key="7">
    <source>
        <dbReference type="Proteomes" id="UP000244649"/>
    </source>
</evidence>
<dbReference type="EMBL" id="QDFT01000006">
    <property type="protein sequence ID" value="PVE77842.1"/>
    <property type="molecule type" value="Genomic_DNA"/>
</dbReference>
<dbReference type="PANTHER" id="PTHR30136:SF24">
    <property type="entry name" value="HTH-TYPE TRANSCRIPTIONAL REPRESSOR ALLR"/>
    <property type="match status" value="1"/>
</dbReference>
<sequence>MQDSTDLAQENRTAVDKAVAVLKAFGADRHTGVGVSELGRRAGLSKSTTFRLLAMLQRNGMVDRTGTVYRLGRALEEIGGPAALPAHNSVRDLLTPFLAELFAETHATVQLAMLDGSDVVYLNKLEGANGLRTPSRIGGRMPAYCTAVGKVLLASDASAAEAVLRGPRHAWTRNTLVDEDDLMAELAHVRRTGLAHDRGESMENLYCIAVPVRGHGGRVIASFSVSGDASFRPLRHERVLRSVAFSASRIAASRIRLAA</sequence>